<proteinExistence type="predicted"/>
<name>A0A4C1UKH9_EUMVA</name>
<evidence type="ECO:0000313" key="3">
    <source>
        <dbReference type="Proteomes" id="UP000299102"/>
    </source>
</evidence>
<gene>
    <name evidence="2" type="ORF">EVAR_18234_1</name>
</gene>
<feature type="region of interest" description="Disordered" evidence="1">
    <location>
        <begin position="140"/>
        <end position="209"/>
    </location>
</feature>
<organism evidence="2 3">
    <name type="scientific">Eumeta variegata</name>
    <name type="common">Bagworm moth</name>
    <name type="synonym">Eumeta japonica</name>
    <dbReference type="NCBI Taxonomy" id="151549"/>
    <lineage>
        <taxon>Eukaryota</taxon>
        <taxon>Metazoa</taxon>
        <taxon>Ecdysozoa</taxon>
        <taxon>Arthropoda</taxon>
        <taxon>Hexapoda</taxon>
        <taxon>Insecta</taxon>
        <taxon>Pterygota</taxon>
        <taxon>Neoptera</taxon>
        <taxon>Endopterygota</taxon>
        <taxon>Lepidoptera</taxon>
        <taxon>Glossata</taxon>
        <taxon>Ditrysia</taxon>
        <taxon>Tineoidea</taxon>
        <taxon>Psychidae</taxon>
        <taxon>Oiketicinae</taxon>
        <taxon>Eumeta</taxon>
    </lineage>
</organism>
<sequence>METVKASARERAEGKKEAFQLDIGNRLGLEMRLELVLRSCFNKCLNLAQHYISTQVEPQGEIRQAKFKTNYKPFKLNKYLITCSGPFKLSAAGGLTFSANTRPGKTDEFNFKFDLVSSPVAKGGGRRGLGENSRCRISDRKLPQGRRAATFEPPRANRSTSFHFKANRSARDSEDAPVGRGRRRRSDDHAPRYNGKGLGGGERFETRTE</sequence>
<keyword evidence="3" id="KW-1185">Reference proteome</keyword>
<dbReference type="AlphaFoldDB" id="A0A4C1UKH9"/>
<evidence type="ECO:0000256" key="1">
    <source>
        <dbReference type="SAM" id="MobiDB-lite"/>
    </source>
</evidence>
<accession>A0A4C1UKH9</accession>
<reference evidence="2 3" key="1">
    <citation type="journal article" date="2019" name="Commun. Biol.">
        <title>The bagworm genome reveals a unique fibroin gene that provides high tensile strength.</title>
        <authorList>
            <person name="Kono N."/>
            <person name="Nakamura H."/>
            <person name="Ohtoshi R."/>
            <person name="Tomita M."/>
            <person name="Numata K."/>
            <person name="Arakawa K."/>
        </authorList>
    </citation>
    <scope>NUCLEOTIDE SEQUENCE [LARGE SCALE GENOMIC DNA]</scope>
</reference>
<dbReference type="Proteomes" id="UP000299102">
    <property type="component" value="Unassembled WGS sequence"/>
</dbReference>
<dbReference type="EMBL" id="BGZK01000182">
    <property type="protein sequence ID" value="GBP26597.1"/>
    <property type="molecule type" value="Genomic_DNA"/>
</dbReference>
<protein>
    <submittedName>
        <fullName evidence="2">Uncharacterized protein</fullName>
    </submittedName>
</protein>
<comment type="caution">
    <text evidence="2">The sequence shown here is derived from an EMBL/GenBank/DDBJ whole genome shotgun (WGS) entry which is preliminary data.</text>
</comment>
<evidence type="ECO:0000313" key="2">
    <source>
        <dbReference type="EMBL" id="GBP26597.1"/>
    </source>
</evidence>